<keyword evidence="13" id="KW-1185">Reference proteome</keyword>
<dbReference type="Gene3D" id="3.30.160.270">
    <property type="match status" value="1"/>
</dbReference>
<dbReference type="PANTHER" id="PTHR46911">
    <property type="match status" value="1"/>
</dbReference>
<dbReference type="NCBIfam" id="NF002991">
    <property type="entry name" value="PRK03739.1"/>
    <property type="match status" value="1"/>
</dbReference>
<evidence type="ECO:0000256" key="8">
    <source>
        <dbReference type="ARBA" id="ARBA00022723"/>
    </source>
</evidence>
<dbReference type="PROSITE" id="PS00816">
    <property type="entry name" value="AIPM_HOMOCIT_SYNTH_2"/>
    <property type="match status" value="1"/>
</dbReference>
<dbReference type="GO" id="GO:0005737">
    <property type="term" value="C:cytoplasm"/>
    <property type="evidence" value="ECO:0007669"/>
    <property type="project" value="UniProtKB-SubCell"/>
</dbReference>
<dbReference type="EMBL" id="HE663493">
    <property type="protein sequence ID" value="CCG08564.1"/>
    <property type="molecule type" value="Genomic_DNA"/>
</dbReference>
<feature type="binding site" evidence="10">
    <location>
        <position position="292"/>
    </location>
    <ligand>
        <name>Mg(2+)</name>
        <dbReference type="ChEBI" id="CHEBI:18420"/>
    </ligand>
</feature>
<evidence type="ECO:0000256" key="10">
    <source>
        <dbReference type="HAMAP-Rule" id="MF_00572"/>
    </source>
</evidence>
<feature type="binding site" evidence="10">
    <location>
        <position position="52"/>
    </location>
    <ligand>
        <name>Mg(2+)</name>
        <dbReference type="ChEBI" id="CHEBI:18420"/>
    </ligand>
</feature>
<dbReference type="SUPFAM" id="SSF89000">
    <property type="entry name" value="post-HMGL domain-like"/>
    <property type="match status" value="1"/>
</dbReference>
<comment type="catalytic activity">
    <reaction evidence="1 10">
        <text>3-methyl-2-oxobutanoate + acetyl-CoA + H2O = (2S)-2-isopropylmalate + CoA + H(+)</text>
        <dbReference type="Rhea" id="RHEA:21524"/>
        <dbReference type="ChEBI" id="CHEBI:1178"/>
        <dbReference type="ChEBI" id="CHEBI:11851"/>
        <dbReference type="ChEBI" id="CHEBI:15377"/>
        <dbReference type="ChEBI" id="CHEBI:15378"/>
        <dbReference type="ChEBI" id="CHEBI:57287"/>
        <dbReference type="ChEBI" id="CHEBI:57288"/>
        <dbReference type="EC" id="2.3.3.13"/>
    </reaction>
</comment>
<dbReference type="Pfam" id="PF08502">
    <property type="entry name" value="LeuA_dimer"/>
    <property type="match status" value="1"/>
</dbReference>
<dbReference type="InterPro" id="IPR039371">
    <property type="entry name" value="LeuA_N_DRE-TIM"/>
</dbReference>
<keyword evidence="6 10" id="KW-0028">Amino-acid biosynthesis</keyword>
<feature type="binding site" evidence="10">
    <location>
        <position position="256"/>
    </location>
    <ligand>
        <name>Mg(2+)</name>
        <dbReference type="ChEBI" id="CHEBI:18420"/>
    </ligand>
</feature>
<reference evidence="12 13" key="1">
    <citation type="submission" date="2012-02" db="EMBL/GenBank/DDBJ databases">
        <title>Shotgun genome sequence of Phaeospirillum photometricum DSM 122.</title>
        <authorList>
            <person name="Duquesne K."/>
            <person name="Sturgis J."/>
        </authorList>
    </citation>
    <scope>NUCLEOTIDE SEQUENCE [LARGE SCALE GENOMIC DNA]</scope>
    <source>
        <strain evidence="13">DSM122</strain>
    </source>
</reference>
<evidence type="ECO:0000256" key="6">
    <source>
        <dbReference type="ARBA" id="ARBA00022605"/>
    </source>
</evidence>
<accession>H6SKP9</accession>
<keyword evidence="8 10" id="KW-0479">Metal-binding</keyword>
<dbReference type="KEGG" id="rpm:RSPPHO_01938"/>
<dbReference type="STRING" id="1150469.RSPPHO_01938"/>
<dbReference type="NCBIfam" id="TIGR00970">
    <property type="entry name" value="leuA_yeast"/>
    <property type="match status" value="1"/>
</dbReference>
<evidence type="ECO:0000256" key="7">
    <source>
        <dbReference type="ARBA" id="ARBA00022679"/>
    </source>
</evidence>
<keyword evidence="10" id="KW-0963">Cytoplasm</keyword>
<dbReference type="PROSITE" id="PS00815">
    <property type="entry name" value="AIPM_HOMOCIT_SYNTH_1"/>
    <property type="match status" value="1"/>
</dbReference>
<gene>
    <name evidence="10" type="primary">leuA</name>
    <name evidence="12" type="ORF">RSPPHO_01938</name>
</gene>
<keyword evidence="5 10" id="KW-0432">Leucine biosynthesis</keyword>
<keyword evidence="7 10" id="KW-0808">Transferase</keyword>
<evidence type="ECO:0000313" key="13">
    <source>
        <dbReference type="Proteomes" id="UP000033220"/>
    </source>
</evidence>
<name>H6SKP9_PARPM</name>
<organism evidence="12 13">
    <name type="scientific">Pararhodospirillum photometricum DSM 122</name>
    <dbReference type="NCBI Taxonomy" id="1150469"/>
    <lineage>
        <taxon>Bacteria</taxon>
        <taxon>Pseudomonadati</taxon>
        <taxon>Pseudomonadota</taxon>
        <taxon>Alphaproteobacteria</taxon>
        <taxon>Rhodospirillales</taxon>
        <taxon>Rhodospirillaceae</taxon>
        <taxon>Pararhodospirillum</taxon>
    </lineage>
</organism>
<evidence type="ECO:0000256" key="5">
    <source>
        <dbReference type="ARBA" id="ARBA00022430"/>
    </source>
</evidence>
<dbReference type="InterPro" id="IPR000891">
    <property type="entry name" value="PYR_CT"/>
</dbReference>
<dbReference type="HOGENOM" id="CLU_004588_3_0_5"/>
<comment type="function">
    <text evidence="10">Catalyzes the condensation of the acetyl group of acetyl-CoA with 3-methyl-2-oxobutanoate (2-ketoisovalerate) to form 3-carboxy-3-hydroxy-4-methylpentanoate (2-isopropylmalate).</text>
</comment>
<evidence type="ECO:0000256" key="3">
    <source>
        <dbReference type="ARBA" id="ARBA00009767"/>
    </source>
</evidence>
<dbReference type="SUPFAM" id="SSF51569">
    <property type="entry name" value="Aldolase"/>
    <property type="match status" value="1"/>
</dbReference>
<dbReference type="InterPro" id="IPR005668">
    <property type="entry name" value="IPM_Synthase"/>
</dbReference>
<dbReference type="PATRIC" id="fig|1150469.3.peg.2175"/>
<sequence length="568" mass="61813">MGVFPTDILRCAMLKTPAVKYPPFLPPTYPDRTWPDRRLERAPRWCSTDLRDGNQALVEPMDLARKNRLYDLLVRLGFKEIEVAFPAASAVEQAFVRSLIDDNRIPADVTLQVMTPARPPLIATTIAALAGAPRAIVHLYNATAPLFRRVVFGLDQTQTVALAVEGTRLIRELTEARPETRWTYQYSPETFCFTEWEFALEICERVRETWGPTAERPLILNLPTTVEVAMPNAFADQIEWFHRHLSSREHVTLSVHPHNDRGTAVATAEQALLAGAERIEGCLFGNGERTGNVDLLTLALNLYTQGIDPGLDFSALDEVKEVLEWCTGLPVPARHPYAGALVYTAFSGSHQDAIRKGFAAREARGEARWEIPYLPLDPADVGRSYEAVIRVNSQSGKGGAAWVVERALGVSLPKGLQADFGRRVQALADAQGGELDAEAVCALFARAYFVEDSPALRLIDHHLSRDGETCVFRGTVSRGQEPPYAVEGRGNGSLSSALAALASVGVCLSVRAFSEQSLERGAEARAIAFLEAEAAGGRSVFGVGLDTDTTLAALRAVVSAANAVLGDA</sequence>
<comment type="subunit">
    <text evidence="10">Homodimer.</text>
</comment>
<evidence type="ECO:0000256" key="9">
    <source>
        <dbReference type="ARBA" id="ARBA00023304"/>
    </source>
</evidence>
<keyword evidence="10" id="KW-0460">Magnesium</keyword>
<evidence type="ECO:0000256" key="2">
    <source>
        <dbReference type="ARBA" id="ARBA00004689"/>
    </source>
</evidence>
<dbReference type="InterPro" id="IPR002034">
    <property type="entry name" value="AIPM/Hcit_synth_CS"/>
</dbReference>
<evidence type="ECO:0000256" key="1">
    <source>
        <dbReference type="ARBA" id="ARBA00000064"/>
    </source>
</evidence>
<dbReference type="GO" id="GO:0009098">
    <property type="term" value="P:L-leucine biosynthetic process"/>
    <property type="evidence" value="ECO:0007669"/>
    <property type="project" value="UniProtKB-UniRule"/>
</dbReference>
<dbReference type="Proteomes" id="UP000033220">
    <property type="component" value="Chromosome DSM 122"/>
</dbReference>
<comment type="cofactor">
    <cofactor evidence="10">
        <name>Mg(2+)</name>
        <dbReference type="ChEBI" id="CHEBI:18420"/>
    </cofactor>
</comment>
<dbReference type="AlphaFoldDB" id="H6SKP9"/>
<dbReference type="Pfam" id="PF00682">
    <property type="entry name" value="HMGL-like"/>
    <property type="match status" value="1"/>
</dbReference>
<dbReference type="InterPro" id="IPR054692">
    <property type="entry name" value="LeuA-like_post-cat"/>
</dbReference>
<feature type="region of interest" description="Regulatory domain" evidence="10">
    <location>
        <begin position="451"/>
        <end position="568"/>
    </location>
</feature>
<comment type="pathway">
    <text evidence="2 10">Amino-acid biosynthesis; L-leucine biosynthesis; L-leucine from 3-methyl-2-oxobutanoate: step 1/4.</text>
</comment>
<evidence type="ECO:0000259" key="11">
    <source>
        <dbReference type="PROSITE" id="PS50991"/>
    </source>
</evidence>
<dbReference type="EC" id="2.3.3.13" evidence="4 10"/>
<dbReference type="GO" id="GO:0003852">
    <property type="term" value="F:2-isopropylmalate synthase activity"/>
    <property type="evidence" value="ECO:0007669"/>
    <property type="project" value="UniProtKB-UniRule"/>
</dbReference>
<keyword evidence="12" id="KW-0012">Acyltransferase</keyword>
<dbReference type="InterPro" id="IPR013709">
    <property type="entry name" value="2-isopropylmalate_synth_dimer"/>
</dbReference>
<feature type="binding site" evidence="10">
    <location>
        <position position="258"/>
    </location>
    <ligand>
        <name>Mg(2+)</name>
        <dbReference type="ChEBI" id="CHEBI:18420"/>
    </ligand>
</feature>
<dbReference type="eggNOG" id="COG0119">
    <property type="taxonomic scope" value="Bacteria"/>
</dbReference>
<dbReference type="GO" id="GO:0000287">
    <property type="term" value="F:magnesium ion binding"/>
    <property type="evidence" value="ECO:0007669"/>
    <property type="project" value="UniProtKB-UniRule"/>
</dbReference>
<feature type="domain" description="Pyruvate carboxyltransferase" evidence="11">
    <location>
        <begin position="43"/>
        <end position="317"/>
    </location>
</feature>
<dbReference type="GO" id="GO:0003985">
    <property type="term" value="F:acetyl-CoA C-acetyltransferase activity"/>
    <property type="evidence" value="ECO:0007669"/>
    <property type="project" value="UniProtKB-UniRule"/>
</dbReference>
<dbReference type="PANTHER" id="PTHR46911:SF1">
    <property type="entry name" value="2-ISOPROPYLMALATE SYNTHASE"/>
    <property type="match status" value="1"/>
</dbReference>
<proteinExistence type="inferred from homology"/>
<comment type="subcellular location">
    <subcellularLocation>
        <location evidence="10">Cytoplasm</location>
    </subcellularLocation>
</comment>
<dbReference type="HAMAP" id="MF_00572">
    <property type="entry name" value="LeuA_type2"/>
    <property type="match status" value="1"/>
</dbReference>
<dbReference type="UniPathway" id="UPA00048">
    <property type="reaction ID" value="UER00070"/>
</dbReference>
<protein>
    <recommendedName>
        <fullName evidence="4 10">2-isopropylmalate synthase</fullName>
        <ecNumber evidence="4 10">2.3.3.13</ecNumber>
    </recommendedName>
    <alternativeName>
        <fullName evidence="10">Alpha-IPM synthase</fullName>
    </alternativeName>
    <alternativeName>
        <fullName evidence="10">Alpha-isopropylmalate synthase</fullName>
    </alternativeName>
</protein>
<dbReference type="Pfam" id="PF22615">
    <property type="entry name" value="IPMS_D2"/>
    <property type="match status" value="1"/>
</dbReference>
<dbReference type="InterPro" id="IPR013785">
    <property type="entry name" value="Aldolase_TIM"/>
</dbReference>
<evidence type="ECO:0000256" key="4">
    <source>
        <dbReference type="ARBA" id="ARBA00012973"/>
    </source>
</evidence>
<evidence type="ECO:0000313" key="12">
    <source>
        <dbReference type="EMBL" id="CCG08564.1"/>
    </source>
</evidence>
<keyword evidence="9 10" id="KW-0100">Branched-chain amino acid biosynthesis</keyword>
<dbReference type="InterPro" id="IPR036230">
    <property type="entry name" value="LeuA_allosteric_dom_sf"/>
</dbReference>
<dbReference type="Gene3D" id="3.20.20.70">
    <property type="entry name" value="Aldolase class I"/>
    <property type="match status" value="1"/>
</dbReference>
<dbReference type="SMART" id="SM00917">
    <property type="entry name" value="LeuA_dimer"/>
    <property type="match status" value="1"/>
</dbReference>
<dbReference type="SUPFAM" id="SSF110921">
    <property type="entry name" value="2-isopropylmalate synthase LeuA, allosteric (dimerisation) domain"/>
    <property type="match status" value="1"/>
</dbReference>
<dbReference type="CDD" id="cd07942">
    <property type="entry name" value="DRE_TIM_LeuA"/>
    <property type="match status" value="1"/>
</dbReference>
<dbReference type="PROSITE" id="PS50991">
    <property type="entry name" value="PYR_CT"/>
    <property type="match status" value="1"/>
</dbReference>
<comment type="similarity">
    <text evidence="3 10">Belongs to the alpha-IPM synthase/homocitrate synthase family. LeuA type 2 subfamily.</text>
</comment>